<comment type="caution">
    <text evidence="1">The sequence shown here is derived from an EMBL/GenBank/DDBJ whole genome shotgun (WGS) entry which is preliminary data.</text>
</comment>
<organism evidence="1 2">
    <name type="scientific">Pleurodeles waltl</name>
    <name type="common">Iberian ribbed newt</name>
    <dbReference type="NCBI Taxonomy" id="8319"/>
    <lineage>
        <taxon>Eukaryota</taxon>
        <taxon>Metazoa</taxon>
        <taxon>Chordata</taxon>
        <taxon>Craniata</taxon>
        <taxon>Vertebrata</taxon>
        <taxon>Euteleostomi</taxon>
        <taxon>Amphibia</taxon>
        <taxon>Batrachia</taxon>
        <taxon>Caudata</taxon>
        <taxon>Salamandroidea</taxon>
        <taxon>Salamandridae</taxon>
        <taxon>Pleurodelinae</taxon>
        <taxon>Pleurodeles</taxon>
    </lineage>
</organism>
<evidence type="ECO:0000313" key="2">
    <source>
        <dbReference type="Proteomes" id="UP001066276"/>
    </source>
</evidence>
<protein>
    <submittedName>
        <fullName evidence="1">Uncharacterized protein</fullName>
    </submittedName>
</protein>
<name>A0AAV7WW39_PLEWA</name>
<proteinExistence type="predicted"/>
<gene>
    <name evidence="1" type="ORF">NDU88_004284</name>
</gene>
<evidence type="ECO:0000313" key="1">
    <source>
        <dbReference type="EMBL" id="KAJ1216683.1"/>
    </source>
</evidence>
<dbReference type="AlphaFoldDB" id="A0AAV7WW39"/>
<sequence length="164" mass="17474">MGNLGPRARKKGKRHARWAKRGTATTAVLRIGASGCVVVDCGATCLITWEAYTSRALSQGGHPSAPPLLHAIRGISRLLLCMPPQCQHARTATDPASPSGIQACLFYRPISPPRLLARLLLSPALFPQRAPRSPAEGKASPLASDVRAQLGCDVARTDLPVQRK</sequence>
<keyword evidence="2" id="KW-1185">Reference proteome</keyword>
<reference evidence="1" key="1">
    <citation type="journal article" date="2022" name="bioRxiv">
        <title>Sequencing and chromosome-scale assembly of the giantPleurodeles waltlgenome.</title>
        <authorList>
            <person name="Brown T."/>
            <person name="Elewa A."/>
            <person name="Iarovenko S."/>
            <person name="Subramanian E."/>
            <person name="Araus A.J."/>
            <person name="Petzold A."/>
            <person name="Susuki M."/>
            <person name="Suzuki K.-i.T."/>
            <person name="Hayashi T."/>
            <person name="Toyoda A."/>
            <person name="Oliveira C."/>
            <person name="Osipova E."/>
            <person name="Leigh N.D."/>
            <person name="Simon A."/>
            <person name="Yun M.H."/>
        </authorList>
    </citation>
    <scope>NUCLEOTIDE SEQUENCE</scope>
    <source>
        <strain evidence="1">20211129_DDA</strain>
        <tissue evidence="1">Liver</tissue>
    </source>
</reference>
<dbReference type="Proteomes" id="UP001066276">
    <property type="component" value="Chromosome 1_1"/>
</dbReference>
<accession>A0AAV7WW39</accession>
<dbReference type="EMBL" id="JANPWB010000001">
    <property type="protein sequence ID" value="KAJ1216683.1"/>
    <property type="molecule type" value="Genomic_DNA"/>
</dbReference>